<dbReference type="InterPro" id="IPR008983">
    <property type="entry name" value="Tumour_necrosis_fac-like_dom"/>
</dbReference>
<sequence length="129" mass="14147">FLAWYSKPKVRIGNKDAVKYDKVLENIGSGYDLSTGKFTAPVSGIYAISVSMMSETANPVHLGIMKNSQLLTVLFSNSKTYPHASSTLNLSLEDGDTVWARCLTGSVLHVNTNWPYNIFSGVLITQFPV</sequence>
<evidence type="ECO:0000256" key="1">
    <source>
        <dbReference type="ARBA" id="ARBA00004613"/>
    </source>
</evidence>
<dbReference type="EMBL" id="VSWD01000003">
    <property type="protein sequence ID" value="KAK3106699.1"/>
    <property type="molecule type" value="Genomic_DNA"/>
</dbReference>
<proteinExistence type="predicted"/>
<feature type="domain" description="C1q" evidence="4">
    <location>
        <begin position="1"/>
        <end position="129"/>
    </location>
</feature>
<dbReference type="PANTHER" id="PTHR22923:SF116">
    <property type="entry name" value="C1Q DOMAIN-CONTAINING PROTEIN"/>
    <property type="match status" value="1"/>
</dbReference>
<accession>A0AA88YKG3</accession>
<reference evidence="5" key="1">
    <citation type="submission" date="2019-08" db="EMBL/GenBank/DDBJ databases">
        <title>The improved chromosome-level genome for the pearl oyster Pinctada fucata martensii using PacBio sequencing and Hi-C.</title>
        <authorList>
            <person name="Zheng Z."/>
        </authorList>
    </citation>
    <scope>NUCLEOTIDE SEQUENCE</scope>
    <source>
        <strain evidence="5">ZZ-2019</strain>
        <tissue evidence="5">Adductor muscle</tissue>
    </source>
</reference>
<dbReference type="PANTHER" id="PTHR22923">
    <property type="entry name" value="CEREBELLIN-RELATED"/>
    <property type="match status" value="1"/>
</dbReference>
<feature type="non-terminal residue" evidence="5">
    <location>
        <position position="1"/>
    </location>
</feature>
<keyword evidence="3" id="KW-0732">Signal</keyword>
<evidence type="ECO:0000259" key="4">
    <source>
        <dbReference type="PROSITE" id="PS50871"/>
    </source>
</evidence>
<evidence type="ECO:0000313" key="6">
    <source>
        <dbReference type="Proteomes" id="UP001186944"/>
    </source>
</evidence>
<comment type="subcellular location">
    <subcellularLocation>
        <location evidence="1">Secreted</location>
    </subcellularLocation>
</comment>
<dbReference type="AlphaFoldDB" id="A0AA88YKG3"/>
<dbReference type="SMART" id="SM00110">
    <property type="entry name" value="C1Q"/>
    <property type="match status" value="1"/>
</dbReference>
<dbReference type="PRINTS" id="PR00007">
    <property type="entry name" value="COMPLEMNTC1Q"/>
</dbReference>
<name>A0AA88YKG3_PINIB</name>
<dbReference type="InterPro" id="IPR001073">
    <property type="entry name" value="C1q_dom"/>
</dbReference>
<dbReference type="Pfam" id="PF00386">
    <property type="entry name" value="C1q"/>
    <property type="match status" value="1"/>
</dbReference>
<protein>
    <recommendedName>
        <fullName evidence="4">C1q domain-containing protein</fullName>
    </recommendedName>
</protein>
<evidence type="ECO:0000313" key="5">
    <source>
        <dbReference type="EMBL" id="KAK3106699.1"/>
    </source>
</evidence>
<comment type="caution">
    <text evidence="5">The sequence shown here is derived from an EMBL/GenBank/DDBJ whole genome shotgun (WGS) entry which is preliminary data.</text>
</comment>
<dbReference type="PROSITE" id="PS50871">
    <property type="entry name" value="C1Q"/>
    <property type="match status" value="1"/>
</dbReference>
<organism evidence="5 6">
    <name type="scientific">Pinctada imbricata</name>
    <name type="common">Atlantic pearl-oyster</name>
    <name type="synonym">Pinctada martensii</name>
    <dbReference type="NCBI Taxonomy" id="66713"/>
    <lineage>
        <taxon>Eukaryota</taxon>
        <taxon>Metazoa</taxon>
        <taxon>Spiralia</taxon>
        <taxon>Lophotrochozoa</taxon>
        <taxon>Mollusca</taxon>
        <taxon>Bivalvia</taxon>
        <taxon>Autobranchia</taxon>
        <taxon>Pteriomorphia</taxon>
        <taxon>Pterioida</taxon>
        <taxon>Pterioidea</taxon>
        <taxon>Pteriidae</taxon>
        <taxon>Pinctada</taxon>
    </lineage>
</organism>
<evidence type="ECO:0000256" key="2">
    <source>
        <dbReference type="ARBA" id="ARBA00022525"/>
    </source>
</evidence>
<dbReference type="GO" id="GO:0005576">
    <property type="term" value="C:extracellular region"/>
    <property type="evidence" value="ECO:0007669"/>
    <property type="project" value="UniProtKB-SubCell"/>
</dbReference>
<keyword evidence="2" id="KW-0964">Secreted</keyword>
<keyword evidence="6" id="KW-1185">Reference proteome</keyword>
<evidence type="ECO:0000256" key="3">
    <source>
        <dbReference type="ARBA" id="ARBA00022729"/>
    </source>
</evidence>
<dbReference type="InterPro" id="IPR050822">
    <property type="entry name" value="Cerebellin_Synaptic_Org"/>
</dbReference>
<dbReference type="Gene3D" id="2.60.120.40">
    <property type="match status" value="1"/>
</dbReference>
<gene>
    <name evidence="5" type="ORF">FSP39_025418</name>
</gene>
<dbReference type="SUPFAM" id="SSF49842">
    <property type="entry name" value="TNF-like"/>
    <property type="match status" value="1"/>
</dbReference>
<dbReference type="Proteomes" id="UP001186944">
    <property type="component" value="Unassembled WGS sequence"/>
</dbReference>